<evidence type="ECO:0000313" key="1">
    <source>
        <dbReference type="EMBL" id="KJV52347.1"/>
    </source>
</evidence>
<organism evidence="1 2">
    <name type="scientific">Orientia tsutsugamushi str. Gilliam</name>
    <dbReference type="NCBI Taxonomy" id="1359184"/>
    <lineage>
        <taxon>Bacteria</taxon>
        <taxon>Pseudomonadati</taxon>
        <taxon>Pseudomonadota</taxon>
        <taxon>Alphaproteobacteria</taxon>
        <taxon>Rickettsiales</taxon>
        <taxon>Rickettsiaceae</taxon>
        <taxon>Rickettsieae</taxon>
        <taxon>Orientia</taxon>
    </lineage>
</organism>
<protein>
    <submittedName>
        <fullName evidence="1">Putative conjugative transfer protein</fullName>
    </submittedName>
</protein>
<dbReference type="EMBL" id="LANO01000025">
    <property type="protein sequence ID" value="KJV52347.1"/>
    <property type="molecule type" value="Genomic_DNA"/>
</dbReference>
<dbReference type="PATRIC" id="fig|1359184.3.peg.1134"/>
<evidence type="ECO:0000313" key="2">
    <source>
        <dbReference type="Proteomes" id="UP000033769"/>
    </source>
</evidence>
<accession>A0A0F3MA36</accession>
<dbReference type="Proteomes" id="UP000033769">
    <property type="component" value="Unassembled WGS sequence"/>
</dbReference>
<proteinExistence type="predicted"/>
<name>A0A0F3MA36_ORITS</name>
<reference evidence="1 2" key="1">
    <citation type="submission" date="2015-02" db="EMBL/GenBank/DDBJ databases">
        <title>Genome Sequencing of Rickettsiales.</title>
        <authorList>
            <person name="Daugherty S.C."/>
            <person name="Su Q."/>
            <person name="Abolude K."/>
            <person name="Beier-Sexton M."/>
            <person name="Carlyon J.A."/>
            <person name="Carter R."/>
            <person name="Day N.P."/>
            <person name="Dumler S.J."/>
            <person name="Dyachenko V."/>
            <person name="Godinez A."/>
            <person name="Kurtti T.J."/>
            <person name="Lichay M."/>
            <person name="Mullins K.E."/>
            <person name="Ott S."/>
            <person name="Pappas-Brown V."/>
            <person name="Paris D.H."/>
            <person name="Patel P."/>
            <person name="Richards A.L."/>
            <person name="Sadzewicz L."/>
            <person name="Sears K."/>
            <person name="Seidman D."/>
            <person name="Sengamalay N."/>
            <person name="Stenos J."/>
            <person name="Tallon L.J."/>
            <person name="Vincent G."/>
            <person name="Fraser C.M."/>
            <person name="Munderloh U."/>
            <person name="Dunning-Hotopp J.C."/>
        </authorList>
    </citation>
    <scope>NUCLEOTIDE SEQUENCE [LARGE SCALE GENOMIC DNA]</scope>
    <source>
        <strain evidence="1 2">Gilliam</strain>
    </source>
</reference>
<gene>
    <name evidence="1" type="ORF">OTSGILL_1597</name>
</gene>
<dbReference type="AlphaFoldDB" id="A0A0F3MA36"/>
<sequence>MGEPLILIDGDDEDQVAWAKSRPGKIVLVNGNPIELSNLLGGTYSSINWLFF</sequence>
<comment type="caution">
    <text evidence="1">The sequence shown here is derived from an EMBL/GenBank/DDBJ whole genome shotgun (WGS) entry which is preliminary data.</text>
</comment>